<dbReference type="Gene3D" id="3.40.50.10300">
    <property type="entry name" value="CoaB-like"/>
    <property type="match status" value="1"/>
</dbReference>
<dbReference type="EC" id="6.3.2.5" evidence="3"/>
<feature type="binding site" evidence="3">
    <location>
        <position position="290"/>
    </location>
    <ligand>
        <name>CTP</name>
        <dbReference type="ChEBI" id="CHEBI:37563"/>
    </ligand>
</feature>
<dbReference type="EC" id="4.1.1.36" evidence="3"/>
<keyword evidence="3 4" id="KW-0436">Ligase</keyword>
<comment type="similarity">
    <text evidence="3 4">In the N-terminal section; belongs to the HFCD (homo-oligomeric flavin containing Cys decarboxylase) superfamily.</text>
</comment>
<feature type="binding site" evidence="3">
    <location>
        <position position="324"/>
    </location>
    <ligand>
        <name>CTP</name>
        <dbReference type="ChEBI" id="CHEBI:37563"/>
    </ligand>
</feature>
<dbReference type="GO" id="GO:0010181">
    <property type="term" value="F:FMN binding"/>
    <property type="evidence" value="ECO:0007669"/>
    <property type="project" value="UniProtKB-UniRule"/>
</dbReference>
<comment type="pathway">
    <text evidence="3 4">Cofactor biosynthesis; coenzyme A biosynthesis; CoA from (R)-pantothenate: step 2/5.</text>
</comment>
<comment type="caution">
    <text evidence="3">Lacks conserved residue(s) required for the propagation of feature annotation.</text>
</comment>
<dbReference type="Proteomes" id="UP000184082">
    <property type="component" value="Unassembled WGS sequence"/>
</dbReference>
<evidence type="ECO:0000313" key="7">
    <source>
        <dbReference type="EMBL" id="SHJ70895.1"/>
    </source>
</evidence>
<dbReference type="Pfam" id="PF02441">
    <property type="entry name" value="Flavoprotein"/>
    <property type="match status" value="1"/>
</dbReference>
<dbReference type="Pfam" id="PF04127">
    <property type="entry name" value="DFP"/>
    <property type="match status" value="1"/>
</dbReference>
<evidence type="ECO:0000256" key="3">
    <source>
        <dbReference type="HAMAP-Rule" id="MF_02225"/>
    </source>
</evidence>
<dbReference type="InterPro" id="IPR007085">
    <property type="entry name" value="DNA/pantothenate-metab_flavo_C"/>
</dbReference>
<feature type="binding site" evidence="3">
    <location>
        <position position="338"/>
    </location>
    <ligand>
        <name>CTP</name>
        <dbReference type="ChEBI" id="CHEBI:37563"/>
    </ligand>
</feature>
<comment type="catalytic activity">
    <reaction evidence="3 4">
        <text>N-[(R)-4-phosphopantothenoyl]-L-cysteine + H(+) = (R)-4'-phosphopantetheine + CO2</text>
        <dbReference type="Rhea" id="RHEA:16793"/>
        <dbReference type="ChEBI" id="CHEBI:15378"/>
        <dbReference type="ChEBI" id="CHEBI:16526"/>
        <dbReference type="ChEBI" id="CHEBI:59458"/>
        <dbReference type="ChEBI" id="CHEBI:61723"/>
        <dbReference type="EC" id="4.1.1.36"/>
    </reaction>
</comment>
<feature type="domain" description="Flavoprotein" evidence="5">
    <location>
        <begin position="5"/>
        <end position="178"/>
    </location>
</feature>
<dbReference type="GO" id="GO:0015937">
    <property type="term" value="P:coenzyme A biosynthetic process"/>
    <property type="evidence" value="ECO:0007669"/>
    <property type="project" value="UniProtKB-UniRule"/>
</dbReference>
<dbReference type="UniPathway" id="UPA00241">
    <property type="reaction ID" value="UER00353"/>
</dbReference>
<comment type="function">
    <text evidence="4">Catalyzes two steps in the biosynthesis of coenzyme A. In the first step cysteine is conjugated to 4'-phosphopantothenate to form 4-phosphopantothenoylcysteine, in the latter compound is decarboxylated to form 4'-phosphopantotheine.</text>
</comment>
<dbReference type="PANTHER" id="PTHR14359:SF6">
    <property type="entry name" value="PHOSPHOPANTOTHENOYLCYSTEINE DECARBOXYLASE"/>
    <property type="match status" value="1"/>
</dbReference>
<evidence type="ECO:0000256" key="1">
    <source>
        <dbReference type="ARBA" id="ARBA00022793"/>
    </source>
</evidence>
<sequence>MLKNKNVVVGVTGGIAVYKAVDVVSRLKKLSANVNVIMTKSAAKFVAPLTFQSISQNYVVTDMFAEPKTWDIEHISLAQKADLFLIVPATANIIGKIANGIADDMLSTTVMATKAPVLIAPAMNTNMYNNPIVQRNIDILKRLGYKFIEPVSGRLACGDYGKGKLAEPQDIVNEIINLFKSDYSKDLEGRKIIVTAGPTQEPIDPVRYITNHSTGKMGYAIAKAAKNRGAEVLLISGPTNLSAPDGVKIINVVTANEMYEAVLNNLKDADIVIKSAAVADYRPKNKSDVKIKKSDDDLNIELTRNPDILYEIGKIKGNRILVGFAAETNDVLNNALKKIKKKNLDLIVANDITQKGAGFKSETNIVTIIDKNGNYKSLKKMTKEEVADVILDKVVDMILKKEG</sequence>
<dbReference type="HAMAP" id="MF_02225">
    <property type="entry name" value="CoaBC"/>
    <property type="match status" value="1"/>
</dbReference>
<dbReference type="SUPFAM" id="SSF102645">
    <property type="entry name" value="CoaB-like"/>
    <property type="match status" value="1"/>
</dbReference>
<comment type="similarity">
    <text evidence="3 4">In the C-terminal section; belongs to the PPC synthetase family.</text>
</comment>
<feature type="domain" description="DNA/pantothenate metabolism flavoprotein C-terminal" evidence="6">
    <location>
        <begin position="187"/>
        <end position="396"/>
    </location>
</feature>
<evidence type="ECO:0000259" key="5">
    <source>
        <dbReference type="Pfam" id="PF02441"/>
    </source>
</evidence>
<feature type="binding site" evidence="3">
    <location>
        <position position="280"/>
    </location>
    <ligand>
        <name>CTP</name>
        <dbReference type="ChEBI" id="CHEBI:37563"/>
    </ligand>
</feature>
<dbReference type="PANTHER" id="PTHR14359">
    <property type="entry name" value="HOMO-OLIGOMERIC FLAVIN CONTAINING CYS DECARBOXYLASE FAMILY"/>
    <property type="match status" value="1"/>
</dbReference>
<dbReference type="GO" id="GO:0004632">
    <property type="term" value="F:phosphopantothenate--cysteine ligase activity"/>
    <property type="evidence" value="ECO:0007669"/>
    <property type="project" value="UniProtKB-UniRule"/>
</dbReference>
<dbReference type="SUPFAM" id="SSF52507">
    <property type="entry name" value="Homo-oligomeric flavin-containing Cys decarboxylases, HFCD"/>
    <property type="match status" value="1"/>
</dbReference>
<keyword evidence="3 4" id="KW-0285">Flavoprotein</keyword>
<dbReference type="AlphaFoldDB" id="A0A1M6LIF5"/>
<keyword evidence="3 4" id="KW-0288">FMN</keyword>
<evidence type="ECO:0000256" key="4">
    <source>
        <dbReference type="RuleBase" id="RU364078"/>
    </source>
</evidence>
<evidence type="ECO:0000313" key="8">
    <source>
        <dbReference type="Proteomes" id="UP000184082"/>
    </source>
</evidence>
<dbReference type="NCBIfam" id="TIGR00521">
    <property type="entry name" value="coaBC_dfp"/>
    <property type="match status" value="1"/>
</dbReference>
<organism evidence="7 8">
    <name type="scientific">Caminicella sporogenes DSM 14501</name>
    <dbReference type="NCBI Taxonomy" id="1121266"/>
    <lineage>
        <taxon>Bacteria</taxon>
        <taxon>Bacillati</taxon>
        <taxon>Bacillota</taxon>
        <taxon>Clostridia</taxon>
        <taxon>Peptostreptococcales</taxon>
        <taxon>Caminicellaceae</taxon>
        <taxon>Caminicella</taxon>
    </lineage>
</organism>
<keyword evidence="3" id="KW-0511">Multifunctional enzyme</keyword>
<protein>
    <recommendedName>
        <fullName evidence="3">Coenzyme A biosynthesis bifunctional protein CoaBC</fullName>
    </recommendedName>
    <alternativeName>
        <fullName evidence="3">DNA/pantothenate metabolism flavoprotein</fullName>
    </alternativeName>
    <alternativeName>
        <fullName evidence="3">Phosphopantothenoylcysteine synthetase/decarboxylase</fullName>
        <shortName evidence="3">PPCS-PPCDC</shortName>
    </alternativeName>
    <domain>
        <recommendedName>
            <fullName evidence="3">Phosphopantothenoylcysteine decarboxylase</fullName>
            <shortName evidence="3">PPC decarboxylase</shortName>
            <shortName evidence="3">PPC-DC</shortName>
            <ecNumber evidence="3">4.1.1.36</ecNumber>
        </recommendedName>
        <alternativeName>
            <fullName evidence="3">CoaC</fullName>
        </alternativeName>
    </domain>
    <domain>
        <recommendedName>
            <fullName evidence="3">Phosphopantothenate--cysteine ligase</fullName>
            <ecNumber evidence="3">6.3.2.5</ecNumber>
        </recommendedName>
        <alternativeName>
            <fullName evidence="3">CoaB</fullName>
        </alternativeName>
        <alternativeName>
            <fullName evidence="3">Phosphopantothenoylcysteine synthetase</fullName>
            <shortName evidence="3">PPC synthetase</shortName>
            <shortName evidence="3">PPC-S</shortName>
        </alternativeName>
    </domain>
</protein>
<dbReference type="EMBL" id="FRAJ01000003">
    <property type="protein sequence ID" value="SHJ70895.1"/>
    <property type="molecule type" value="Genomic_DNA"/>
</dbReference>
<gene>
    <name evidence="3" type="primary">coaBC</name>
    <name evidence="7" type="ORF">SAMN02745883_00217</name>
</gene>
<name>A0A1M6LIF5_9FIRM</name>
<feature type="region of interest" description="Phosphopantothenate--cysteine ligase" evidence="3">
    <location>
        <begin position="192"/>
        <end position="403"/>
    </location>
</feature>
<feature type="binding site" evidence="3">
    <location>
        <position position="342"/>
    </location>
    <ligand>
        <name>CTP</name>
        <dbReference type="ChEBI" id="CHEBI:37563"/>
    </ligand>
</feature>
<dbReference type="InterPro" id="IPR003382">
    <property type="entry name" value="Flavoprotein"/>
</dbReference>
<dbReference type="GO" id="GO:0046872">
    <property type="term" value="F:metal ion binding"/>
    <property type="evidence" value="ECO:0007669"/>
    <property type="project" value="UniProtKB-KW"/>
</dbReference>
<comment type="catalytic activity">
    <reaction evidence="3 4">
        <text>(R)-4'-phosphopantothenate + L-cysteine + CTP = N-[(R)-4-phosphopantothenoyl]-L-cysteine + CMP + diphosphate + H(+)</text>
        <dbReference type="Rhea" id="RHEA:19397"/>
        <dbReference type="ChEBI" id="CHEBI:10986"/>
        <dbReference type="ChEBI" id="CHEBI:15378"/>
        <dbReference type="ChEBI" id="CHEBI:33019"/>
        <dbReference type="ChEBI" id="CHEBI:35235"/>
        <dbReference type="ChEBI" id="CHEBI:37563"/>
        <dbReference type="ChEBI" id="CHEBI:59458"/>
        <dbReference type="ChEBI" id="CHEBI:60377"/>
        <dbReference type="EC" id="6.3.2.5"/>
    </reaction>
</comment>
<feature type="binding site" evidence="3">
    <location>
        <begin position="306"/>
        <end position="309"/>
    </location>
    <ligand>
        <name>CTP</name>
        <dbReference type="ChEBI" id="CHEBI:37563"/>
    </ligand>
</feature>
<dbReference type="InterPro" id="IPR035929">
    <property type="entry name" value="CoaB-like_sf"/>
</dbReference>
<dbReference type="RefSeq" id="WP_072965534.1">
    <property type="nucleotide sequence ID" value="NZ_FRAJ01000003.1"/>
</dbReference>
<keyword evidence="2 3" id="KW-0456">Lyase</keyword>
<evidence type="ECO:0000256" key="2">
    <source>
        <dbReference type="ARBA" id="ARBA00023239"/>
    </source>
</evidence>
<dbReference type="STRING" id="1121266.SAMN02745883_00217"/>
<dbReference type="GO" id="GO:0071513">
    <property type="term" value="C:phosphopantothenoylcysteine decarboxylase complex"/>
    <property type="evidence" value="ECO:0007669"/>
    <property type="project" value="TreeGrafter"/>
</dbReference>
<keyword evidence="3" id="KW-0479">Metal-binding</keyword>
<comment type="pathway">
    <text evidence="3 4">Cofactor biosynthesis; coenzyme A biosynthesis; CoA from (R)-pantothenate: step 3/5.</text>
</comment>
<proteinExistence type="inferred from homology"/>
<accession>A0A1M6LIF5</accession>
<reference evidence="7 8" key="1">
    <citation type="submission" date="2016-11" db="EMBL/GenBank/DDBJ databases">
        <authorList>
            <person name="Jaros S."/>
            <person name="Januszkiewicz K."/>
            <person name="Wedrychowicz H."/>
        </authorList>
    </citation>
    <scope>NUCLEOTIDE SEQUENCE [LARGE SCALE GENOMIC DNA]</scope>
    <source>
        <strain evidence="7 8">DSM 14501</strain>
    </source>
</reference>
<dbReference type="InterPro" id="IPR036551">
    <property type="entry name" value="Flavin_trans-like"/>
</dbReference>
<keyword evidence="1 3" id="KW-0210">Decarboxylase</keyword>
<keyword evidence="8" id="KW-1185">Reference proteome</keyword>
<dbReference type="InterPro" id="IPR005252">
    <property type="entry name" value="CoaBC"/>
</dbReference>
<comment type="cofactor">
    <cofactor evidence="3">
        <name>Mg(2+)</name>
        <dbReference type="ChEBI" id="CHEBI:18420"/>
    </cofactor>
</comment>
<dbReference type="GO" id="GO:0004633">
    <property type="term" value="F:phosphopantothenoylcysteine decarboxylase activity"/>
    <property type="evidence" value="ECO:0007669"/>
    <property type="project" value="UniProtKB-UniRule"/>
</dbReference>
<dbReference type="GO" id="GO:0015941">
    <property type="term" value="P:pantothenate catabolic process"/>
    <property type="evidence" value="ECO:0007669"/>
    <property type="project" value="InterPro"/>
</dbReference>
<feature type="active site" description="Proton donor" evidence="3">
    <location>
        <position position="157"/>
    </location>
</feature>
<evidence type="ECO:0000259" key="6">
    <source>
        <dbReference type="Pfam" id="PF04127"/>
    </source>
</evidence>
<keyword evidence="3" id="KW-0460">Magnesium</keyword>
<comment type="cofactor">
    <cofactor evidence="3">
        <name>FMN</name>
        <dbReference type="ChEBI" id="CHEBI:58210"/>
    </cofactor>
    <text evidence="3">Binds 1 FMN per subunit.</text>
</comment>
<feature type="region of interest" description="Phosphopantothenoylcysteine decarboxylase" evidence="3">
    <location>
        <begin position="1"/>
        <end position="191"/>
    </location>
</feature>
<dbReference type="Gene3D" id="3.40.50.1950">
    <property type="entry name" value="Flavin prenyltransferase-like"/>
    <property type="match status" value="1"/>
</dbReference>
<comment type="function">
    <text evidence="3">Catalyzes two sequential steps in the biosynthesis of coenzyme A. In the first step cysteine is conjugated to 4'-phosphopantothenate to form 4-phosphopantothenoylcysteine. In the second step the latter compound is decarboxylated to form 4'-phosphopantotheine.</text>
</comment>